<evidence type="ECO:0000256" key="5">
    <source>
        <dbReference type="ARBA" id="ARBA00022989"/>
    </source>
</evidence>
<feature type="transmembrane region" description="Helical" evidence="7">
    <location>
        <begin position="134"/>
        <end position="154"/>
    </location>
</feature>
<comment type="similarity">
    <text evidence="2">Belongs to the peptidase A24 family.</text>
</comment>
<dbReference type="EMBL" id="JAHOEF010000012">
    <property type="protein sequence ID" value="MBV3382206.1"/>
    <property type="molecule type" value="Genomic_DNA"/>
</dbReference>
<evidence type="ECO:0000313" key="12">
    <source>
        <dbReference type="Proteomes" id="UP001196408"/>
    </source>
</evidence>
<evidence type="ECO:0000313" key="13">
    <source>
        <dbReference type="Proteomes" id="UP001197492"/>
    </source>
</evidence>
<dbReference type="Pfam" id="PF01478">
    <property type="entry name" value="Peptidase_A24"/>
    <property type="match status" value="1"/>
</dbReference>
<protein>
    <submittedName>
        <fullName evidence="10">Prepilin peptidase</fullName>
    </submittedName>
</protein>
<dbReference type="PANTHER" id="PTHR30487:SF0">
    <property type="entry name" value="PREPILIN LEADER PEPTIDASE_N-METHYLTRANSFERASE-RELATED"/>
    <property type="match status" value="1"/>
</dbReference>
<comment type="subcellular location">
    <subcellularLocation>
        <location evidence="1">Cell membrane</location>
        <topology evidence="1">Multi-pass membrane protein</topology>
    </subcellularLocation>
</comment>
<sequence length="227" mass="25825">MPLLIFMIGTCFGSFISCMAHRYITHESIFGRSHCDYCGHTLHVLDLIPVLSYILLKGQCRYCHHKLNKSLLVHELTAGFLFILFYIHDGLSILYLSHIASLTCFYIISIIDLHLYEIPDIYLLIGLLSSFKTIYLKESLILILFLILFVYLFYKISGKEGFGGGDIKMLGVCSLSLGIYQTLSILSIACFLGIIFSFIKQKKMIPFGPFIAIGWLTISLFDSFIFL</sequence>
<evidence type="ECO:0000313" key="11">
    <source>
        <dbReference type="EMBL" id="MBV3392264.1"/>
    </source>
</evidence>
<dbReference type="GO" id="GO:0006465">
    <property type="term" value="P:signal peptide processing"/>
    <property type="evidence" value="ECO:0007669"/>
    <property type="project" value="TreeGrafter"/>
</dbReference>
<reference evidence="10 13" key="1">
    <citation type="submission" date="2021-06" db="EMBL/GenBank/DDBJ databases">
        <title>Collection of gut derived symbiotic bacterial strains cultured from healthy donors.</title>
        <authorList>
            <person name="Lin H."/>
            <person name="Littmann E."/>
            <person name="Pamer E.G."/>
        </authorList>
    </citation>
    <scope>NUCLEOTIDE SEQUENCE</scope>
    <source>
        <strain evidence="11 13">MSK.21.70</strain>
        <strain evidence="10">MSK.21.82</strain>
    </source>
</reference>
<evidence type="ECO:0000313" key="10">
    <source>
        <dbReference type="EMBL" id="MBV3382206.1"/>
    </source>
</evidence>
<evidence type="ECO:0000256" key="6">
    <source>
        <dbReference type="ARBA" id="ARBA00023136"/>
    </source>
</evidence>
<comment type="caution">
    <text evidence="10">The sequence shown here is derived from an EMBL/GenBank/DDBJ whole genome shotgun (WGS) entry which is preliminary data.</text>
</comment>
<evidence type="ECO:0000259" key="8">
    <source>
        <dbReference type="Pfam" id="PF01478"/>
    </source>
</evidence>
<dbReference type="PANTHER" id="PTHR30487">
    <property type="entry name" value="TYPE 4 PREPILIN-LIKE PROTEINS LEADER PEPTIDE-PROCESSING ENZYME"/>
    <property type="match status" value="1"/>
</dbReference>
<feature type="domain" description="Prepilin type IV endopeptidase peptidase" evidence="8">
    <location>
        <begin position="102"/>
        <end position="197"/>
    </location>
</feature>
<dbReference type="GO" id="GO:0004190">
    <property type="term" value="F:aspartic-type endopeptidase activity"/>
    <property type="evidence" value="ECO:0007669"/>
    <property type="project" value="InterPro"/>
</dbReference>
<name>A0AAW4MQ12_9FIRM</name>
<dbReference type="AlphaFoldDB" id="A0AAW4MQ12"/>
<evidence type="ECO:0000256" key="3">
    <source>
        <dbReference type="ARBA" id="ARBA00022475"/>
    </source>
</evidence>
<evidence type="ECO:0000256" key="7">
    <source>
        <dbReference type="SAM" id="Phobius"/>
    </source>
</evidence>
<dbReference type="Proteomes" id="UP001197492">
    <property type="component" value="Unassembled WGS sequence"/>
</dbReference>
<dbReference type="InterPro" id="IPR050882">
    <property type="entry name" value="Prepilin_peptidase/N-MTase"/>
</dbReference>
<feature type="domain" description="Prepilin peptidase A24 N-terminal" evidence="9">
    <location>
        <begin position="8"/>
        <end position="87"/>
    </location>
</feature>
<dbReference type="Pfam" id="PF06750">
    <property type="entry name" value="A24_N_bact"/>
    <property type="match status" value="1"/>
</dbReference>
<evidence type="ECO:0000256" key="2">
    <source>
        <dbReference type="ARBA" id="ARBA00005801"/>
    </source>
</evidence>
<feature type="transmembrane region" description="Helical" evidence="7">
    <location>
        <begin position="6"/>
        <end position="24"/>
    </location>
</feature>
<dbReference type="InterPro" id="IPR000045">
    <property type="entry name" value="Prepilin_IV_endopep_pep"/>
</dbReference>
<keyword evidence="4 7" id="KW-0812">Transmembrane</keyword>
<keyword evidence="6 7" id="KW-0472">Membrane</keyword>
<evidence type="ECO:0000259" key="9">
    <source>
        <dbReference type="Pfam" id="PF06750"/>
    </source>
</evidence>
<gene>
    <name evidence="10" type="ORF">KSV97_02980</name>
    <name evidence="11" type="ORF">KSW06_03160</name>
</gene>
<dbReference type="InterPro" id="IPR010627">
    <property type="entry name" value="Prepilin_pept_A24_N"/>
</dbReference>
<feature type="transmembrane region" description="Helical" evidence="7">
    <location>
        <begin position="174"/>
        <end position="199"/>
    </location>
</feature>
<evidence type="ECO:0000256" key="4">
    <source>
        <dbReference type="ARBA" id="ARBA00022692"/>
    </source>
</evidence>
<dbReference type="RefSeq" id="WP_217747202.1">
    <property type="nucleotide sequence ID" value="NZ_JAHOEB010000013.1"/>
</dbReference>
<proteinExistence type="inferred from homology"/>
<dbReference type="Proteomes" id="UP001196408">
    <property type="component" value="Unassembled WGS sequence"/>
</dbReference>
<accession>A0AAW4MQ12</accession>
<evidence type="ECO:0000256" key="1">
    <source>
        <dbReference type="ARBA" id="ARBA00004651"/>
    </source>
</evidence>
<keyword evidence="3" id="KW-1003">Cell membrane</keyword>
<organism evidence="10 12">
    <name type="scientific">Catenibacterium mitsuokai</name>
    <dbReference type="NCBI Taxonomy" id="100886"/>
    <lineage>
        <taxon>Bacteria</taxon>
        <taxon>Bacillati</taxon>
        <taxon>Bacillota</taxon>
        <taxon>Erysipelotrichia</taxon>
        <taxon>Erysipelotrichales</taxon>
        <taxon>Coprobacillaceae</taxon>
        <taxon>Catenibacterium</taxon>
    </lineage>
</organism>
<feature type="transmembrane region" description="Helical" evidence="7">
    <location>
        <begin position="206"/>
        <end position="226"/>
    </location>
</feature>
<dbReference type="GO" id="GO:0005886">
    <property type="term" value="C:plasma membrane"/>
    <property type="evidence" value="ECO:0007669"/>
    <property type="project" value="UniProtKB-SubCell"/>
</dbReference>
<keyword evidence="13" id="KW-1185">Reference proteome</keyword>
<keyword evidence="5 7" id="KW-1133">Transmembrane helix</keyword>
<dbReference type="EMBL" id="JAHOEL010000013">
    <property type="protein sequence ID" value="MBV3392264.1"/>
    <property type="molecule type" value="Genomic_DNA"/>
</dbReference>
<feature type="transmembrane region" description="Helical" evidence="7">
    <location>
        <begin position="71"/>
        <end position="87"/>
    </location>
</feature>